<sequence>MTKRRTRKDKEKAKHQFTISWKPTSSKIESEAKKITFEPNVKRQFNNENKNSNRSDVNLKGTYLSEKSYDLASIKKDMLRSLILATIIFASEIVLYFVWNAI</sequence>
<reference evidence="2 3" key="1">
    <citation type="journal article" date="2016" name="Nat. Commun.">
        <title>Thousands of microbial genomes shed light on interconnected biogeochemical processes in an aquifer system.</title>
        <authorList>
            <person name="Anantharaman K."/>
            <person name="Brown C.T."/>
            <person name="Hug L.A."/>
            <person name="Sharon I."/>
            <person name="Castelle C.J."/>
            <person name="Probst A.J."/>
            <person name="Thomas B.C."/>
            <person name="Singh A."/>
            <person name="Wilkins M.J."/>
            <person name="Karaoz U."/>
            <person name="Brodie E.L."/>
            <person name="Williams K.H."/>
            <person name="Hubbard S.S."/>
            <person name="Banfield J.F."/>
        </authorList>
    </citation>
    <scope>NUCLEOTIDE SEQUENCE [LARGE SCALE GENOMIC DNA]</scope>
</reference>
<keyword evidence="1" id="KW-0472">Membrane</keyword>
<evidence type="ECO:0000313" key="2">
    <source>
        <dbReference type="EMBL" id="OGM20453.1"/>
    </source>
</evidence>
<gene>
    <name evidence="2" type="ORF">A2714_01330</name>
</gene>
<dbReference type="EMBL" id="MGGE01000041">
    <property type="protein sequence ID" value="OGM20453.1"/>
    <property type="molecule type" value="Genomic_DNA"/>
</dbReference>
<keyword evidence="1" id="KW-0812">Transmembrane</keyword>
<comment type="caution">
    <text evidence="2">The sequence shown here is derived from an EMBL/GenBank/DDBJ whole genome shotgun (WGS) entry which is preliminary data.</text>
</comment>
<evidence type="ECO:0000313" key="3">
    <source>
        <dbReference type="Proteomes" id="UP000178419"/>
    </source>
</evidence>
<evidence type="ECO:0000256" key="1">
    <source>
        <dbReference type="SAM" id="Phobius"/>
    </source>
</evidence>
<dbReference type="Proteomes" id="UP000178419">
    <property type="component" value="Unassembled WGS sequence"/>
</dbReference>
<dbReference type="AlphaFoldDB" id="A0A1F7XZH6"/>
<name>A0A1F7XZH6_9BACT</name>
<accession>A0A1F7XZH6</accession>
<protein>
    <submittedName>
        <fullName evidence="2">Uncharacterized protein</fullName>
    </submittedName>
</protein>
<organism evidence="2 3">
    <name type="scientific">Candidatus Woesebacteria bacterium RIFCSPHIGHO2_01_FULL_38_9</name>
    <dbReference type="NCBI Taxonomy" id="1802492"/>
    <lineage>
        <taxon>Bacteria</taxon>
        <taxon>Candidatus Woeseibacteriota</taxon>
    </lineage>
</organism>
<feature type="transmembrane region" description="Helical" evidence="1">
    <location>
        <begin position="82"/>
        <end position="99"/>
    </location>
</feature>
<keyword evidence="1" id="KW-1133">Transmembrane helix</keyword>
<proteinExistence type="predicted"/>